<dbReference type="KEGG" id="plut:EI981_26725"/>
<evidence type="ECO:0000259" key="3">
    <source>
        <dbReference type="PROSITE" id="PS50977"/>
    </source>
</evidence>
<dbReference type="Pfam" id="PF00440">
    <property type="entry name" value="TetR_N"/>
    <property type="match status" value="1"/>
</dbReference>
<evidence type="ECO:0000313" key="5">
    <source>
        <dbReference type="Proteomes" id="UP000270678"/>
    </source>
</evidence>
<feature type="DNA-binding region" description="H-T-H motif" evidence="2">
    <location>
        <begin position="90"/>
        <end position="109"/>
    </location>
</feature>
<dbReference type="SUPFAM" id="SSF46689">
    <property type="entry name" value="Homeodomain-like"/>
    <property type="match status" value="1"/>
</dbReference>
<evidence type="ECO:0000256" key="1">
    <source>
        <dbReference type="ARBA" id="ARBA00023125"/>
    </source>
</evidence>
<gene>
    <name evidence="4" type="ORF">EI981_26725</name>
</gene>
<name>A0A3Q9ICC1_9BACL</name>
<accession>A0A3Q9ICC1</accession>
<dbReference type="InterPro" id="IPR001647">
    <property type="entry name" value="HTH_TetR"/>
</dbReference>
<dbReference type="InterPro" id="IPR009057">
    <property type="entry name" value="Homeodomain-like_sf"/>
</dbReference>
<dbReference type="OrthoDB" id="9812993at2"/>
<dbReference type="AlphaFoldDB" id="A0A3Q9ICC1"/>
<dbReference type="Gene3D" id="1.10.357.10">
    <property type="entry name" value="Tetracycline Repressor, domain 2"/>
    <property type="match status" value="1"/>
</dbReference>
<evidence type="ECO:0000256" key="2">
    <source>
        <dbReference type="PROSITE-ProRule" id="PRU00335"/>
    </source>
</evidence>
<dbReference type="InterPro" id="IPR050624">
    <property type="entry name" value="HTH-type_Tx_Regulator"/>
</dbReference>
<organism evidence="4 5">
    <name type="scientific">Paenibacillus lutimineralis</name>
    <dbReference type="NCBI Taxonomy" id="2707005"/>
    <lineage>
        <taxon>Bacteria</taxon>
        <taxon>Bacillati</taxon>
        <taxon>Bacillota</taxon>
        <taxon>Bacilli</taxon>
        <taxon>Bacillales</taxon>
        <taxon>Paenibacillaceae</taxon>
        <taxon>Paenibacillus</taxon>
    </lineage>
</organism>
<reference evidence="5" key="1">
    <citation type="submission" date="2018-12" db="EMBL/GenBank/DDBJ databases">
        <title>Complete genome sequence of Paenibacillus sp. MBLB1234.</title>
        <authorList>
            <person name="Nam Y.-D."/>
            <person name="Kang J."/>
            <person name="Chung W.-H."/>
            <person name="Park Y.S."/>
        </authorList>
    </citation>
    <scope>NUCLEOTIDE SEQUENCE [LARGE SCALE GENOMIC DNA]</scope>
    <source>
        <strain evidence="5">MBLB1234</strain>
    </source>
</reference>
<evidence type="ECO:0000313" key="4">
    <source>
        <dbReference type="EMBL" id="AZS17671.1"/>
    </source>
</evidence>
<proteinExistence type="predicted"/>
<dbReference type="PANTHER" id="PTHR43479">
    <property type="entry name" value="ACREF/ENVCD OPERON REPRESSOR-RELATED"/>
    <property type="match status" value="1"/>
</dbReference>
<dbReference type="PANTHER" id="PTHR43479:SF22">
    <property type="entry name" value="TRANSCRIPTIONAL REGULATOR, TETR FAMILY"/>
    <property type="match status" value="1"/>
</dbReference>
<sequence>MILLYMKLVFLPTEFMVIPCTPPVPAHGYNEFVSVIFLYYNWSDPRVIMSTYKSHWEGGHSLSSKTDDKKQLILRTAMQLFAAKGSSATSMQEIAELCGMSKGSLYLHFKSKDELELSLFDYCFQMLQAELLQVEQDADLSSRDKLVRAVEVLLELVLELREFLLMQFKEWIIKGNIYKNPNIMNKNNVKLLHYTKKILISAYGDVIDPYMADLIIFSQGMIGTYAKLVFDHNMTTDTHRISTYLIDILDSTVEHLLKTRPTPLIPEALIYDYGKCGENSREPDKHPLLTIKEMKELLEKESGIASERGQGIEALQILEEELLRPRPRRVILKGMVATLEDLDLPQIESSLDELQRLLRPYYTQA</sequence>
<dbReference type="PROSITE" id="PS50977">
    <property type="entry name" value="HTH_TETR_2"/>
    <property type="match status" value="1"/>
</dbReference>
<keyword evidence="5" id="KW-1185">Reference proteome</keyword>
<dbReference type="GO" id="GO:0003677">
    <property type="term" value="F:DNA binding"/>
    <property type="evidence" value="ECO:0007669"/>
    <property type="project" value="UniProtKB-UniRule"/>
</dbReference>
<dbReference type="EMBL" id="CP034346">
    <property type="protein sequence ID" value="AZS17671.1"/>
    <property type="molecule type" value="Genomic_DNA"/>
</dbReference>
<feature type="domain" description="HTH tetR-type" evidence="3">
    <location>
        <begin position="67"/>
        <end position="127"/>
    </location>
</feature>
<protein>
    <submittedName>
        <fullName evidence="4">TetR/AcrR family transcriptional regulator</fullName>
    </submittedName>
</protein>
<dbReference type="Proteomes" id="UP000270678">
    <property type="component" value="Chromosome"/>
</dbReference>
<dbReference type="PRINTS" id="PR00455">
    <property type="entry name" value="HTHTETR"/>
</dbReference>
<keyword evidence="1 2" id="KW-0238">DNA-binding</keyword>